<comment type="similarity">
    <text evidence="4">Belongs to the arginase family.</text>
</comment>
<keyword evidence="2" id="KW-0378">Hydrolase</keyword>
<dbReference type="RefSeq" id="WP_284252630.1">
    <property type="nucleotide sequence ID" value="NZ_BAAAQO010000003.1"/>
</dbReference>
<dbReference type="PANTHER" id="PTHR43782:SF3">
    <property type="entry name" value="ARGINASE"/>
    <property type="match status" value="1"/>
</dbReference>
<evidence type="ECO:0000256" key="2">
    <source>
        <dbReference type="ARBA" id="ARBA00022801"/>
    </source>
</evidence>
<keyword evidence="3" id="KW-0464">Manganese</keyword>
<evidence type="ECO:0000256" key="1">
    <source>
        <dbReference type="ARBA" id="ARBA00022723"/>
    </source>
</evidence>
<accession>A0ABQ6K191</accession>
<evidence type="ECO:0000313" key="6">
    <source>
        <dbReference type="Proteomes" id="UP001157034"/>
    </source>
</evidence>
<keyword evidence="1" id="KW-0479">Metal-binding</keyword>
<organism evidence="5 6">
    <name type="scientific">Pseudolysinimonas kribbensis</name>
    <dbReference type="NCBI Taxonomy" id="433641"/>
    <lineage>
        <taxon>Bacteria</taxon>
        <taxon>Bacillati</taxon>
        <taxon>Actinomycetota</taxon>
        <taxon>Actinomycetes</taxon>
        <taxon>Micrococcales</taxon>
        <taxon>Microbacteriaceae</taxon>
        <taxon>Pseudolysinimonas</taxon>
    </lineage>
</organism>
<dbReference type="CDD" id="cd09999">
    <property type="entry name" value="Arginase-like_1"/>
    <property type="match status" value="1"/>
</dbReference>
<reference evidence="6" key="1">
    <citation type="journal article" date="2019" name="Int. J. Syst. Evol. Microbiol.">
        <title>The Global Catalogue of Microorganisms (GCM) 10K type strain sequencing project: providing services to taxonomists for standard genome sequencing and annotation.</title>
        <authorList>
            <consortium name="The Broad Institute Genomics Platform"/>
            <consortium name="The Broad Institute Genome Sequencing Center for Infectious Disease"/>
            <person name="Wu L."/>
            <person name="Ma J."/>
        </authorList>
    </citation>
    <scope>NUCLEOTIDE SEQUENCE [LARGE SCALE GENOMIC DNA]</scope>
    <source>
        <strain evidence="6">NBRC 108894</strain>
    </source>
</reference>
<dbReference type="PANTHER" id="PTHR43782">
    <property type="entry name" value="ARGINASE"/>
    <property type="match status" value="1"/>
</dbReference>
<dbReference type="InterPro" id="IPR006035">
    <property type="entry name" value="Ureohydrolase"/>
</dbReference>
<evidence type="ECO:0000313" key="5">
    <source>
        <dbReference type="EMBL" id="GMA93712.1"/>
    </source>
</evidence>
<dbReference type="Gene3D" id="3.40.800.10">
    <property type="entry name" value="Ureohydrolase domain"/>
    <property type="match status" value="1"/>
</dbReference>
<dbReference type="SUPFAM" id="SSF52768">
    <property type="entry name" value="Arginase/deacetylase"/>
    <property type="match status" value="1"/>
</dbReference>
<dbReference type="Proteomes" id="UP001157034">
    <property type="component" value="Unassembled WGS sequence"/>
</dbReference>
<protein>
    <submittedName>
        <fullName evidence="5">Arginase</fullName>
    </submittedName>
</protein>
<dbReference type="InterPro" id="IPR023696">
    <property type="entry name" value="Ureohydrolase_dom_sf"/>
</dbReference>
<evidence type="ECO:0000256" key="3">
    <source>
        <dbReference type="ARBA" id="ARBA00023211"/>
    </source>
</evidence>
<keyword evidence="6" id="KW-1185">Reference proteome</keyword>
<name>A0ABQ6K191_9MICO</name>
<evidence type="ECO:0000256" key="4">
    <source>
        <dbReference type="PROSITE-ProRule" id="PRU00742"/>
    </source>
</evidence>
<dbReference type="EMBL" id="BSVB01000001">
    <property type="protein sequence ID" value="GMA93712.1"/>
    <property type="molecule type" value="Genomic_DNA"/>
</dbReference>
<dbReference type="PROSITE" id="PS51409">
    <property type="entry name" value="ARGINASE_2"/>
    <property type="match status" value="1"/>
</dbReference>
<comment type="caution">
    <text evidence="5">The sequence shown here is derived from an EMBL/GenBank/DDBJ whole genome shotgun (WGS) entry which is preliminary data.</text>
</comment>
<gene>
    <name evidence="5" type="primary">rocF</name>
    <name evidence="5" type="ORF">GCM10025881_05360</name>
</gene>
<proteinExistence type="inferred from homology"/>
<sequence length="268" mass="27595">MLSFVVVPQWQGSPSSRAMRLAEGAAAIRGDLPPQATREIAVPLEAGDEQNTGIARFSSLQLVRERLADALEELPGPSVVIGGDCAVSDAAVRHAAGRHPEVAVVWFDAHPDLNTGASSPSGAYAGMVLRSVVDHGIVAPTRVVLAGARSWDPEEESFARASSIATIAADAVDAEPLVAAVEATGADAVYLHIDLDVLDPGELRGLLDPEPFGVPATRLVAAIRALVQRFPLAGATIAAYAPAGPDDLADDGPTILRIIGALGSRAAS</sequence>
<dbReference type="Pfam" id="PF00491">
    <property type="entry name" value="Arginase"/>
    <property type="match status" value="1"/>
</dbReference>